<dbReference type="InterPro" id="IPR036102">
    <property type="entry name" value="OsmC/Ohrsf"/>
</dbReference>
<keyword evidence="1" id="KW-0575">Peroxidase</keyword>
<sequence>MKIRACVRNTPSRHLVEVATDGATRELAIPAKSAARGSGTNGGELLMLALATCYCNDLFREAARLDIALDEVEVAASADFPGVGLAAENIRYSARISSSATKEQVEALLATTDQVAEIHNTVRAGTPVTLEGWP</sequence>
<protein>
    <submittedName>
        <fullName evidence="1">OsmC family protein</fullName>
        <ecNumber evidence="1">1.11.1.-</ecNumber>
    </submittedName>
</protein>
<keyword evidence="2" id="KW-1185">Reference proteome</keyword>
<dbReference type="EMBL" id="JBFOHK010000002">
    <property type="protein sequence ID" value="MEW9571543.1"/>
    <property type="molecule type" value="Genomic_DNA"/>
</dbReference>
<proteinExistence type="predicted"/>
<evidence type="ECO:0000313" key="1">
    <source>
        <dbReference type="EMBL" id="MEW9571543.1"/>
    </source>
</evidence>
<dbReference type="GO" id="GO:0004601">
    <property type="term" value="F:peroxidase activity"/>
    <property type="evidence" value="ECO:0007669"/>
    <property type="project" value="UniProtKB-KW"/>
</dbReference>
<evidence type="ECO:0000313" key="2">
    <source>
        <dbReference type="Proteomes" id="UP001556220"/>
    </source>
</evidence>
<organism evidence="1 2">
    <name type="scientific">Rhodanobacter lycopersici</name>
    <dbReference type="NCBI Taxonomy" id="3162487"/>
    <lineage>
        <taxon>Bacteria</taxon>
        <taxon>Pseudomonadati</taxon>
        <taxon>Pseudomonadota</taxon>
        <taxon>Gammaproteobacteria</taxon>
        <taxon>Lysobacterales</taxon>
        <taxon>Rhodanobacteraceae</taxon>
        <taxon>Rhodanobacter</taxon>
    </lineage>
</organism>
<reference evidence="1 2" key="1">
    <citation type="submission" date="2024-06" db="EMBL/GenBank/DDBJ databases">
        <authorList>
            <person name="Woo H."/>
        </authorList>
    </citation>
    <scope>NUCLEOTIDE SEQUENCE [LARGE SCALE GENOMIC DNA]</scope>
    <source>
        <strain evidence="1 2">Si-c</strain>
    </source>
</reference>
<gene>
    <name evidence="1" type="ORF">ABQJ54_07255</name>
</gene>
<dbReference type="InterPro" id="IPR015946">
    <property type="entry name" value="KH_dom-like_a/b"/>
</dbReference>
<dbReference type="Gene3D" id="3.30.300.20">
    <property type="match status" value="1"/>
</dbReference>
<dbReference type="Pfam" id="PF02566">
    <property type="entry name" value="OsmC"/>
    <property type="match status" value="1"/>
</dbReference>
<accession>A0ABV3QCH8</accession>
<comment type="caution">
    <text evidence="1">The sequence shown here is derived from an EMBL/GenBank/DDBJ whole genome shotgun (WGS) entry which is preliminary data.</text>
</comment>
<dbReference type="EC" id="1.11.1.-" evidence="1"/>
<keyword evidence="1" id="KW-0560">Oxidoreductase</keyword>
<dbReference type="SUPFAM" id="SSF82784">
    <property type="entry name" value="OsmC-like"/>
    <property type="match status" value="1"/>
</dbReference>
<dbReference type="Proteomes" id="UP001556220">
    <property type="component" value="Unassembled WGS sequence"/>
</dbReference>
<name>A0ABV3QCH8_9GAMM</name>
<dbReference type="RefSeq" id="WP_367853629.1">
    <property type="nucleotide sequence ID" value="NZ_JBFOHK010000002.1"/>
</dbReference>
<dbReference type="InterPro" id="IPR003718">
    <property type="entry name" value="OsmC/Ohr_fam"/>
</dbReference>